<dbReference type="Gene3D" id="3.20.20.80">
    <property type="entry name" value="Glycosidases"/>
    <property type="match status" value="1"/>
</dbReference>
<dbReference type="PANTHER" id="PTHR34135">
    <property type="entry name" value="LYSOZYME"/>
    <property type="match status" value="1"/>
</dbReference>
<evidence type="ECO:0000256" key="4">
    <source>
        <dbReference type="ARBA" id="ARBA00012732"/>
    </source>
</evidence>
<comment type="catalytic activity">
    <reaction evidence="1">
        <text>Hydrolysis of (1-&gt;4)-beta-linkages between N-acetylmuramic acid and N-acetyl-D-glucosamine residues in a peptidoglycan and between N-acetyl-D-glucosamine residues in chitodextrins.</text>
        <dbReference type="EC" id="3.2.1.17"/>
    </reaction>
</comment>
<dbReference type="RefSeq" id="WP_012903353.1">
    <property type="nucleotide sequence ID" value="NC_013715.1"/>
</dbReference>
<dbReference type="PANTHER" id="PTHR34135:SF2">
    <property type="entry name" value="LYSOZYME"/>
    <property type="match status" value="1"/>
</dbReference>
<dbReference type="FunFam" id="3.20.20.80:FF:000060">
    <property type="entry name" value="Lysozyme M1"/>
    <property type="match status" value="1"/>
</dbReference>
<proteinExistence type="inferred from homology"/>
<keyword evidence="9" id="KW-1015">Disulfide bond</keyword>
<dbReference type="KEGG" id="rmu:RMDY18_08330"/>
<name>D2NSN9_ROTMD</name>
<dbReference type="eggNOG" id="COG5479">
    <property type="taxonomic scope" value="Bacteria"/>
</dbReference>
<evidence type="ECO:0000313" key="14">
    <source>
        <dbReference type="Proteomes" id="UP000001883"/>
    </source>
</evidence>
<sequence length="648" mass="69275">MKKLQTAARSAAARSIMASAGALSLVAASLTSVPAAFAAPSASAAAEVNLGASYEELSYAPAPDASLVERSNPAMGAGERERLGTANARTGAISPASTATLSGISATQSSAQGLGAGRAPAAGQALAPGQALAQGRSAWTPSGGTLGMDVSSHQQNVDWASAYAAGSRFAYVKATEGGYYTNPYFGQQYNGSAESGMVRGAYHFANPRTSSGADQARYFVQNGGAWTADGKTLPGLLDIEFNPYPAYGNTCYNMAPAQLTAWTRDFVDTYRSLTGRAPMVYTATSWWSHCVGSPQFGALPLHLASYSTVVGAIPAGWSGYDIWQFTDSGPFVGDSNFFPGTVNDLKVLAKNPNAVHRNWSNGQDRAAEDRSAEDRAVQDSNVVTTATGSIDIRTGIGNFWNKNRSFYGNPIGTEYTLTNGVYAQKFTNGKTIYWTNSHGSHWLVTNGGLDQKFRSDIARFRGLTTNEETRSDTIAVSFANGEGAYWSNAYGTHIINERGSIYATWRAAGMRGVPTTDEQNLGNGLIKQEFTGSTTYVWSAQTGTHRMHTGGAFYHRFLQHRGAWGAPVTDETVTSTGAQIQFASGKVLLWSDAYGAYETNGNGAIFKHWEKNSARYGAARGDESYVNGVYYMDFERGTIRWTAQRGIY</sequence>
<dbReference type="PROSITE" id="PS51904">
    <property type="entry name" value="GLYCOSYL_HYDROL_F25_2"/>
    <property type="match status" value="1"/>
</dbReference>
<evidence type="ECO:0000256" key="1">
    <source>
        <dbReference type="ARBA" id="ARBA00000632"/>
    </source>
</evidence>
<dbReference type="HOGENOM" id="CLU_521674_0_0_11"/>
<comment type="similarity">
    <text evidence="3">Belongs to the glycosyl hydrolase 25 family.</text>
</comment>
<dbReference type="GO" id="GO:0005576">
    <property type="term" value="C:extracellular region"/>
    <property type="evidence" value="ECO:0007669"/>
    <property type="project" value="UniProtKB-SubCell"/>
</dbReference>
<dbReference type="EC" id="3.2.1.17" evidence="4"/>
<evidence type="ECO:0000256" key="10">
    <source>
        <dbReference type="ARBA" id="ARBA00023295"/>
    </source>
</evidence>
<evidence type="ECO:0000256" key="7">
    <source>
        <dbReference type="ARBA" id="ARBA00022638"/>
    </source>
</evidence>
<dbReference type="CDD" id="cd06412">
    <property type="entry name" value="GH25_CH-type"/>
    <property type="match status" value="1"/>
</dbReference>
<dbReference type="SUPFAM" id="SSF51445">
    <property type="entry name" value="(Trans)glycosidases"/>
    <property type="match status" value="1"/>
</dbReference>
<keyword evidence="8" id="KW-0378">Hydrolase</keyword>
<dbReference type="Pfam" id="PF08310">
    <property type="entry name" value="LGFP"/>
    <property type="match status" value="3"/>
</dbReference>
<keyword evidence="7" id="KW-0081">Bacteriolytic enzyme</keyword>
<dbReference type="InterPro" id="IPR018077">
    <property type="entry name" value="Glyco_hydro_fam25_subgr"/>
</dbReference>
<dbReference type="GO" id="GO:0042742">
    <property type="term" value="P:defense response to bacterium"/>
    <property type="evidence" value="ECO:0007669"/>
    <property type="project" value="UniProtKB-KW"/>
</dbReference>
<keyword evidence="6" id="KW-0929">Antimicrobial</keyword>
<dbReference type="CAZy" id="GH25">
    <property type="family name" value="Glycoside Hydrolase Family 25"/>
</dbReference>
<feature type="signal peptide" evidence="12">
    <location>
        <begin position="1"/>
        <end position="38"/>
    </location>
</feature>
<evidence type="ECO:0000256" key="6">
    <source>
        <dbReference type="ARBA" id="ARBA00022529"/>
    </source>
</evidence>
<dbReference type="STRING" id="680646.RMDY18_08330"/>
<dbReference type="AlphaFoldDB" id="D2NSN9"/>
<reference evidence="14" key="1">
    <citation type="submission" date="2009-07" db="EMBL/GenBank/DDBJ databases">
        <title>Complete genome sequence of Rothia mucilaginosa DJ.</title>
        <authorList>
            <person name="Yamane K."/>
            <person name="Nambu T."/>
            <person name="Mashimo C."/>
            <person name="Sugimori C."/>
            <person name="Yamanaka T."/>
            <person name="Leung K."/>
            <person name="Fukushima H."/>
        </authorList>
    </citation>
    <scope>NUCLEOTIDE SEQUENCE [LARGE SCALE GENOMIC DNA]</scope>
    <source>
        <strain evidence="14">DY-18</strain>
    </source>
</reference>
<reference evidence="13 14" key="3">
    <citation type="journal article" date="2010" name="Sequencing">
        <title>Complete Genome Sequence of Rothia mucilaginosa DY-18: A Clinical Isolate with Dense Meshwork-Like Structures from a Persistent Apical Periodontitis Lesion.</title>
        <authorList>
            <person name="Yamane K."/>
            <person name="Nambu T."/>
            <person name="Yamanaka T."/>
            <person name="Mashimo C."/>
            <person name="Sugimori C."/>
            <person name="Leung K.-P."/>
            <person name="Fukushima H."/>
        </authorList>
    </citation>
    <scope>NUCLEOTIDE SEQUENCE [LARGE SCALE GENOMIC DNA]</scope>
    <source>
        <strain evidence="13 14">DY-18</strain>
    </source>
</reference>
<keyword evidence="10" id="KW-0326">Glycosidase</keyword>
<dbReference type="GO" id="GO:0031640">
    <property type="term" value="P:killing of cells of another organism"/>
    <property type="evidence" value="ECO:0007669"/>
    <property type="project" value="UniProtKB-KW"/>
</dbReference>
<dbReference type="SMART" id="SM00641">
    <property type="entry name" value="Glyco_25"/>
    <property type="match status" value="1"/>
</dbReference>
<dbReference type="GO" id="GO:0003796">
    <property type="term" value="F:lysozyme activity"/>
    <property type="evidence" value="ECO:0007669"/>
    <property type="project" value="UniProtKB-EC"/>
</dbReference>
<evidence type="ECO:0000256" key="2">
    <source>
        <dbReference type="ARBA" id="ARBA00004613"/>
    </source>
</evidence>
<dbReference type="GO" id="GO:0009253">
    <property type="term" value="P:peptidoglycan catabolic process"/>
    <property type="evidence" value="ECO:0007669"/>
    <property type="project" value="InterPro"/>
</dbReference>
<keyword evidence="5" id="KW-0964">Secreted</keyword>
<evidence type="ECO:0000256" key="3">
    <source>
        <dbReference type="ARBA" id="ARBA00010646"/>
    </source>
</evidence>
<evidence type="ECO:0000256" key="5">
    <source>
        <dbReference type="ARBA" id="ARBA00022525"/>
    </source>
</evidence>
<dbReference type="GO" id="GO:0016998">
    <property type="term" value="P:cell wall macromolecule catabolic process"/>
    <property type="evidence" value="ECO:0007669"/>
    <property type="project" value="InterPro"/>
</dbReference>
<dbReference type="eggNOG" id="COG3757">
    <property type="taxonomic scope" value="Bacteria"/>
</dbReference>
<dbReference type="GO" id="GO:0016052">
    <property type="term" value="P:carbohydrate catabolic process"/>
    <property type="evidence" value="ECO:0007669"/>
    <property type="project" value="TreeGrafter"/>
</dbReference>
<dbReference type="InterPro" id="IPR013207">
    <property type="entry name" value="LGFP"/>
</dbReference>
<dbReference type="Pfam" id="PF01183">
    <property type="entry name" value="Glyco_hydro_25"/>
    <property type="match status" value="1"/>
</dbReference>
<evidence type="ECO:0000256" key="8">
    <source>
        <dbReference type="ARBA" id="ARBA00022801"/>
    </source>
</evidence>
<comment type="function">
    <text evidence="11">This enzyme has both lysozyme (acetylmuramidase) and diacetylmuramidase activities.</text>
</comment>
<comment type="subcellular location">
    <subcellularLocation>
        <location evidence="2">Secreted</location>
    </subcellularLocation>
</comment>
<dbReference type="EMBL" id="AP011540">
    <property type="protein sequence ID" value="BAI64665.1"/>
    <property type="molecule type" value="Genomic_DNA"/>
</dbReference>
<feature type="chain" id="PRO_5003034411" description="lysozyme" evidence="12">
    <location>
        <begin position="39"/>
        <end position="648"/>
    </location>
</feature>
<dbReference type="InterPro" id="IPR002053">
    <property type="entry name" value="Glyco_hydro_25"/>
</dbReference>
<dbReference type="InterPro" id="IPR017853">
    <property type="entry name" value="GH"/>
</dbReference>
<protein>
    <recommendedName>
        <fullName evidence="4">lysozyme</fullName>
        <ecNumber evidence="4">3.2.1.17</ecNumber>
    </recommendedName>
</protein>
<keyword evidence="14" id="KW-1185">Reference proteome</keyword>
<evidence type="ECO:0000256" key="12">
    <source>
        <dbReference type="SAM" id="SignalP"/>
    </source>
</evidence>
<accession>D2NSN9</accession>
<reference evidence="13 14" key="2">
    <citation type="journal article" date="2010" name="J Osaka Dent Univ">
        <title>Isolation and identification of Rothia mucilaginosa from persistent apical periodontitis lesions.</title>
        <authorList>
            <person name="Yamane K."/>
            <person name="Yoshida M."/>
            <person name="Fujihira T."/>
            <person name="Baba T."/>
            <person name="Tsuji N."/>
            <person name="Hayashi H."/>
            <person name="Sugimori C."/>
            <person name="Yamanaka T."/>
            <person name="Mashimo C."/>
            <person name="Nambu T."/>
            <person name="Kawai H."/>
            <person name="Fukushima H."/>
        </authorList>
    </citation>
    <scope>NUCLEOTIDE SEQUENCE [LARGE SCALE GENOMIC DNA]</scope>
    <source>
        <strain evidence="13 14">DY-18</strain>
    </source>
</reference>
<organism evidence="13 14">
    <name type="scientific">Rothia mucilaginosa (strain DY-18)</name>
    <name type="common">Stomatococcus mucilaginosus</name>
    <dbReference type="NCBI Taxonomy" id="680646"/>
    <lineage>
        <taxon>Bacteria</taxon>
        <taxon>Bacillati</taxon>
        <taxon>Actinomycetota</taxon>
        <taxon>Actinomycetes</taxon>
        <taxon>Micrococcales</taxon>
        <taxon>Micrococcaceae</taxon>
        <taxon>Rothia</taxon>
    </lineage>
</organism>
<evidence type="ECO:0000256" key="9">
    <source>
        <dbReference type="ARBA" id="ARBA00023157"/>
    </source>
</evidence>
<evidence type="ECO:0000313" key="13">
    <source>
        <dbReference type="EMBL" id="BAI64665.1"/>
    </source>
</evidence>
<gene>
    <name evidence="13" type="ordered locus">RMDY18_08330</name>
</gene>
<keyword evidence="12" id="KW-0732">Signal</keyword>
<evidence type="ECO:0000256" key="11">
    <source>
        <dbReference type="ARBA" id="ARBA00055588"/>
    </source>
</evidence>
<dbReference type="Proteomes" id="UP000001883">
    <property type="component" value="Chromosome"/>
</dbReference>